<dbReference type="EMBL" id="QGSV01000403">
    <property type="protein sequence ID" value="PWU43701.1"/>
    <property type="molecule type" value="Genomic_DNA"/>
</dbReference>
<comment type="caution">
    <text evidence="1">The sequence shown here is derived from an EMBL/GenBank/DDBJ whole genome shotgun (WGS) entry which is preliminary data.</text>
</comment>
<dbReference type="Proteomes" id="UP000245683">
    <property type="component" value="Unassembled WGS sequence"/>
</dbReference>
<accession>A0A317JS80</accession>
<dbReference type="RefSeq" id="WP_109947868.1">
    <property type="nucleotide sequence ID" value="NZ_QGSV01000403.1"/>
</dbReference>
<dbReference type="Pfam" id="PF04229">
    <property type="entry name" value="GrpB"/>
    <property type="match status" value="1"/>
</dbReference>
<dbReference type="PANTHER" id="PTHR34822:SF1">
    <property type="entry name" value="GRPB FAMILY PROTEIN"/>
    <property type="match status" value="1"/>
</dbReference>
<evidence type="ECO:0000313" key="2">
    <source>
        <dbReference type="Proteomes" id="UP000245683"/>
    </source>
</evidence>
<evidence type="ECO:0008006" key="3">
    <source>
        <dbReference type="Google" id="ProtNLM"/>
    </source>
</evidence>
<proteinExistence type="predicted"/>
<sequence>MRIPPLPKASLDLTGDKAAKRAVGNRPANVTSPITIDAYNPDWPAMFAKEEAAIRAALGSRALAVEHVGSTAVPGLAAKNRLDIDLIVADPADEDAYVPPLEAAGYFLRTRDTDWYQHRCLWTRDHGVNLHVFGPDCDEYLRHLILRDWLRTHPEDRDRYAAEKHRIAQEHPHGHGALRPGKDSHHHRHPQALRTALNGANLLPRHPVCHRPAQLGSGPRPARHVKRTLTQVRTLAGRAVVCSACPSRWQAGWPTATTHGP</sequence>
<dbReference type="Gene3D" id="3.30.460.10">
    <property type="entry name" value="Beta Polymerase, domain 2"/>
    <property type="match status" value="1"/>
</dbReference>
<dbReference type="SUPFAM" id="SSF81301">
    <property type="entry name" value="Nucleotidyltransferase"/>
    <property type="match status" value="1"/>
</dbReference>
<name>A0A317JS80_9ACTN</name>
<organism evidence="1 2">
    <name type="scientific">Micromonospora globispora</name>
    <dbReference type="NCBI Taxonomy" id="1450148"/>
    <lineage>
        <taxon>Bacteria</taxon>
        <taxon>Bacillati</taxon>
        <taxon>Actinomycetota</taxon>
        <taxon>Actinomycetes</taxon>
        <taxon>Micromonosporales</taxon>
        <taxon>Micromonosporaceae</taxon>
        <taxon>Micromonospora</taxon>
    </lineage>
</organism>
<evidence type="ECO:0000313" key="1">
    <source>
        <dbReference type="EMBL" id="PWU43701.1"/>
    </source>
</evidence>
<keyword evidence="2" id="KW-1185">Reference proteome</keyword>
<dbReference type="PANTHER" id="PTHR34822">
    <property type="entry name" value="GRPB DOMAIN PROTEIN (AFU_ORTHOLOGUE AFUA_1G01530)"/>
    <property type="match status" value="1"/>
</dbReference>
<dbReference type="OrthoDB" id="9799092at2"/>
<reference evidence="2" key="1">
    <citation type="submission" date="2018-05" db="EMBL/GenBank/DDBJ databases">
        <title>Micromonospora globispora sp. nov. and Micromonospora rugosa sp. nov., isolated from marine sediment.</title>
        <authorList>
            <person name="Carro L."/>
            <person name="Aysel V."/>
            <person name="Cetin D."/>
            <person name="Igual J.M."/>
            <person name="Klenk H.-P."/>
            <person name="Trujillo M.E."/>
            <person name="Sahin N."/>
        </authorList>
    </citation>
    <scope>NUCLEOTIDE SEQUENCE [LARGE SCALE GENOMIC DNA]</scope>
    <source>
        <strain evidence="2">S2904</strain>
    </source>
</reference>
<dbReference type="InterPro" id="IPR043519">
    <property type="entry name" value="NT_sf"/>
</dbReference>
<dbReference type="AlphaFoldDB" id="A0A317JS80"/>
<protein>
    <recommendedName>
        <fullName evidence="3">GrpB family protein</fullName>
    </recommendedName>
</protein>
<gene>
    <name evidence="1" type="ORF">DLJ46_29955</name>
</gene>
<dbReference type="InterPro" id="IPR007344">
    <property type="entry name" value="GrpB/CoaE"/>
</dbReference>